<evidence type="ECO:0000256" key="2">
    <source>
        <dbReference type="ARBA" id="ARBA00008787"/>
    </source>
</evidence>
<evidence type="ECO:0000256" key="5">
    <source>
        <dbReference type="ARBA" id="ARBA00023186"/>
    </source>
</evidence>
<evidence type="ECO:0000256" key="3">
    <source>
        <dbReference type="ARBA" id="ARBA00022490"/>
    </source>
</evidence>
<reference evidence="6 7" key="1">
    <citation type="journal article" date="2019" name="Int. J. Syst. Evol. Microbiol.">
        <title>The Global Catalogue of Microorganisms (GCM) 10K type strain sequencing project: providing services to taxonomists for standard genome sequencing and annotation.</title>
        <authorList>
            <consortium name="The Broad Institute Genomics Platform"/>
            <consortium name="The Broad Institute Genome Sequencing Center for Infectious Disease"/>
            <person name="Wu L."/>
            <person name="Ma J."/>
        </authorList>
    </citation>
    <scope>NUCLEOTIDE SEQUENCE [LARGE SCALE GENOMIC DNA]</scope>
    <source>
        <strain evidence="6 7">JCM 14162</strain>
    </source>
</reference>
<evidence type="ECO:0000313" key="6">
    <source>
        <dbReference type="EMBL" id="GAA0469165.1"/>
    </source>
</evidence>
<comment type="similarity">
    <text evidence="2">Belongs to the FliS family.</text>
</comment>
<keyword evidence="7" id="KW-1185">Reference proteome</keyword>
<organism evidence="6 7">
    <name type="scientific">Parasphingorhabdus litoris</name>
    <dbReference type="NCBI Taxonomy" id="394733"/>
    <lineage>
        <taxon>Bacteria</taxon>
        <taxon>Pseudomonadati</taxon>
        <taxon>Pseudomonadota</taxon>
        <taxon>Alphaproteobacteria</taxon>
        <taxon>Sphingomonadales</taxon>
        <taxon>Sphingomonadaceae</taxon>
        <taxon>Parasphingorhabdus</taxon>
    </lineage>
</organism>
<protein>
    <submittedName>
        <fullName evidence="6">Flagellar export chaperone FliS</fullName>
    </submittedName>
</protein>
<keyword evidence="4" id="KW-1005">Bacterial flagellum biogenesis</keyword>
<keyword evidence="6" id="KW-0969">Cilium</keyword>
<dbReference type="Pfam" id="PF02561">
    <property type="entry name" value="FliS"/>
    <property type="match status" value="1"/>
</dbReference>
<dbReference type="EMBL" id="BAAAEM010000002">
    <property type="protein sequence ID" value="GAA0469165.1"/>
    <property type="molecule type" value="Genomic_DNA"/>
</dbReference>
<evidence type="ECO:0000256" key="1">
    <source>
        <dbReference type="ARBA" id="ARBA00004514"/>
    </source>
</evidence>
<dbReference type="InterPro" id="IPR003713">
    <property type="entry name" value="FliS"/>
</dbReference>
<dbReference type="SUPFAM" id="SSF101116">
    <property type="entry name" value="Flagellar export chaperone FliS"/>
    <property type="match status" value="1"/>
</dbReference>
<name>A0ABN1A718_9SPHN</name>
<sequence length="128" mass="14094">MNMIHAESSGYTVAGKNARVLNADAHQLITILFEELLNLLDEIRVIQTRGETSEITDQQVMALSIVDSLIVSLDMENGGEVAANLRRTYGQVRALIAADNPTDRLKNCQIARQMVAEIHDAWMGIGES</sequence>
<comment type="subcellular location">
    <subcellularLocation>
        <location evidence="1">Cytoplasm</location>
        <location evidence="1">Cytosol</location>
    </subcellularLocation>
</comment>
<keyword evidence="6" id="KW-0966">Cell projection</keyword>
<keyword evidence="3" id="KW-0963">Cytoplasm</keyword>
<dbReference type="PANTHER" id="PTHR34773">
    <property type="entry name" value="FLAGELLAR SECRETION CHAPERONE FLIS"/>
    <property type="match status" value="1"/>
</dbReference>
<keyword evidence="5" id="KW-0143">Chaperone</keyword>
<comment type="caution">
    <text evidence="6">The sequence shown here is derived from an EMBL/GenBank/DDBJ whole genome shotgun (WGS) entry which is preliminary data.</text>
</comment>
<dbReference type="Proteomes" id="UP001500713">
    <property type="component" value="Unassembled WGS sequence"/>
</dbReference>
<accession>A0ABN1A718</accession>
<evidence type="ECO:0000256" key="4">
    <source>
        <dbReference type="ARBA" id="ARBA00022795"/>
    </source>
</evidence>
<dbReference type="InterPro" id="IPR036584">
    <property type="entry name" value="FliS_sf"/>
</dbReference>
<dbReference type="RefSeq" id="WP_229956661.1">
    <property type="nucleotide sequence ID" value="NZ_BAAAEM010000002.1"/>
</dbReference>
<keyword evidence="6" id="KW-0282">Flagellum</keyword>
<dbReference type="Gene3D" id="1.20.120.340">
    <property type="entry name" value="Flagellar protein FliS"/>
    <property type="match status" value="1"/>
</dbReference>
<evidence type="ECO:0000313" key="7">
    <source>
        <dbReference type="Proteomes" id="UP001500713"/>
    </source>
</evidence>
<dbReference type="PANTHER" id="PTHR34773:SF1">
    <property type="entry name" value="FLAGELLAR SECRETION CHAPERONE FLIS"/>
    <property type="match status" value="1"/>
</dbReference>
<gene>
    <name evidence="6" type="primary">fliS</name>
    <name evidence="6" type="ORF">GCM10009096_07620</name>
</gene>
<proteinExistence type="inferred from homology"/>